<keyword evidence="4" id="KW-0949">S-adenosyl-L-methionine</keyword>
<dbReference type="EMBL" id="CP001706">
    <property type="protein sequence ID" value="ACV09427.1"/>
    <property type="molecule type" value="Genomic_DNA"/>
</dbReference>
<dbReference type="Pfam" id="PF17827">
    <property type="entry name" value="PrmC_N"/>
    <property type="match status" value="1"/>
</dbReference>
<dbReference type="InterPro" id="IPR004556">
    <property type="entry name" value="HemK-like"/>
</dbReference>
<dbReference type="STRING" id="471856.Jden_1784"/>
<dbReference type="PANTHER" id="PTHR18895">
    <property type="entry name" value="HEMK METHYLTRANSFERASE"/>
    <property type="match status" value="1"/>
</dbReference>
<dbReference type="EC" id="2.1.1.297" evidence="1"/>
<dbReference type="AlphaFoldDB" id="C7QZC9"/>
<organism evidence="8 9">
    <name type="scientific">Jonesia denitrificans (strain ATCC 14870 / DSM 20603 / BCRC 15368 / CIP 55.134 / JCM 11481 / NBRC 15587 / NCTC 10816 / Prevot 55134)</name>
    <name type="common">Listeria denitrificans</name>
    <dbReference type="NCBI Taxonomy" id="471856"/>
    <lineage>
        <taxon>Bacteria</taxon>
        <taxon>Bacillati</taxon>
        <taxon>Actinomycetota</taxon>
        <taxon>Actinomycetes</taxon>
        <taxon>Micrococcales</taxon>
        <taxon>Jonesiaceae</taxon>
        <taxon>Jonesia</taxon>
    </lineage>
</organism>
<proteinExistence type="predicted"/>
<dbReference type="InterPro" id="IPR002052">
    <property type="entry name" value="DNA_methylase_N6_adenine_CS"/>
</dbReference>
<evidence type="ECO:0000256" key="5">
    <source>
        <dbReference type="ARBA" id="ARBA00048391"/>
    </source>
</evidence>
<dbReference type="PANTHER" id="PTHR18895:SF74">
    <property type="entry name" value="MTRF1L RELEASE FACTOR GLUTAMINE METHYLTRANSFERASE"/>
    <property type="match status" value="1"/>
</dbReference>
<dbReference type="NCBIfam" id="TIGR03534">
    <property type="entry name" value="RF_mod_PrmC"/>
    <property type="match status" value="1"/>
</dbReference>
<dbReference type="eggNOG" id="COG2890">
    <property type="taxonomic scope" value="Bacteria"/>
</dbReference>
<name>C7QZC9_JONDD</name>
<dbReference type="RefSeq" id="WP_015772055.1">
    <property type="nucleotide sequence ID" value="NC_013174.1"/>
</dbReference>
<feature type="domain" description="Release factor glutamine methyltransferase N-terminal" evidence="7">
    <location>
        <begin position="16"/>
        <end position="95"/>
    </location>
</feature>
<dbReference type="Gene3D" id="1.10.8.10">
    <property type="entry name" value="DNA helicase RuvA subunit, C-terminal domain"/>
    <property type="match status" value="1"/>
</dbReference>
<accession>C7QZC9</accession>
<evidence type="ECO:0000256" key="1">
    <source>
        <dbReference type="ARBA" id="ARBA00012771"/>
    </source>
</evidence>
<dbReference type="GO" id="GO:0003676">
    <property type="term" value="F:nucleic acid binding"/>
    <property type="evidence" value="ECO:0007669"/>
    <property type="project" value="InterPro"/>
</dbReference>
<dbReference type="GO" id="GO:0032259">
    <property type="term" value="P:methylation"/>
    <property type="evidence" value="ECO:0007669"/>
    <property type="project" value="UniProtKB-KW"/>
</dbReference>
<evidence type="ECO:0000256" key="4">
    <source>
        <dbReference type="ARBA" id="ARBA00022691"/>
    </source>
</evidence>
<evidence type="ECO:0000259" key="7">
    <source>
        <dbReference type="Pfam" id="PF17827"/>
    </source>
</evidence>
<dbReference type="GO" id="GO:0102559">
    <property type="term" value="F:peptide chain release factor N(5)-glutamine methyltransferase activity"/>
    <property type="evidence" value="ECO:0007669"/>
    <property type="project" value="UniProtKB-EC"/>
</dbReference>
<evidence type="ECO:0000256" key="3">
    <source>
        <dbReference type="ARBA" id="ARBA00022679"/>
    </source>
</evidence>
<keyword evidence="2 8" id="KW-0489">Methyltransferase</keyword>
<keyword evidence="3" id="KW-0808">Transferase</keyword>
<dbReference type="HOGENOM" id="CLU_018398_4_0_11"/>
<evidence type="ECO:0000313" key="9">
    <source>
        <dbReference type="Proteomes" id="UP000000628"/>
    </source>
</evidence>
<dbReference type="CDD" id="cd02440">
    <property type="entry name" value="AdoMet_MTases"/>
    <property type="match status" value="1"/>
</dbReference>
<gene>
    <name evidence="8" type="ordered locus">Jden_1784</name>
</gene>
<sequence>MSGTSAPWTSATTLDDLLTQLTARFTAAGIEQASVDALLLVEHVTGHDRSDILRHRVLRTPVGDLTGRDSSTALTALTQLAQRREHREPLQHLTGIAYFRRLSLEVGAGVFIPRPETELLAEHAITEAHRIAANGTQPVVVDLCTGSGAIALAIATEVPSAQVYAVELDQGAYTWATRNNHRYADPVHLTQGDARTALSHMAARVDIVVSNPPYIPSDAIPRDHEVAHHDPAVALYGLGDDGLEVPRGVTMNAALLLRPQGLYVMEHADSQADAARAMVDGTTLGGDAAFTLAKTHADLTGRPRMVSARRQPHPDVEG</sequence>
<dbReference type="PROSITE" id="PS00092">
    <property type="entry name" value="N6_MTASE"/>
    <property type="match status" value="1"/>
</dbReference>
<dbReference type="SUPFAM" id="SSF53335">
    <property type="entry name" value="S-adenosyl-L-methionine-dependent methyltransferases"/>
    <property type="match status" value="1"/>
</dbReference>
<dbReference type="InterPro" id="IPR019874">
    <property type="entry name" value="RF_methyltr_PrmC"/>
</dbReference>
<dbReference type="InterPro" id="IPR040758">
    <property type="entry name" value="PrmC_N"/>
</dbReference>
<dbReference type="Gene3D" id="3.40.50.150">
    <property type="entry name" value="Vaccinia Virus protein VP39"/>
    <property type="match status" value="1"/>
</dbReference>
<keyword evidence="9" id="KW-1185">Reference proteome</keyword>
<dbReference type="Pfam" id="PF05175">
    <property type="entry name" value="MTS"/>
    <property type="match status" value="1"/>
</dbReference>
<dbReference type="InterPro" id="IPR029063">
    <property type="entry name" value="SAM-dependent_MTases_sf"/>
</dbReference>
<comment type="catalytic activity">
    <reaction evidence="5">
        <text>L-glutaminyl-[peptide chain release factor] + S-adenosyl-L-methionine = N(5)-methyl-L-glutaminyl-[peptide chain release factor] + S-adenosyl-L-homocysteine + H(+)</text>
        <dbReference type="Rhea" id="RHEA:42896"/>
        <dbReference type="Rhea" id="RHEA-COMP:10271"/>
        <dbReference type="Rhea" id="RHEA-COMP:10272"/>
        <dbReference type="ChEBI" id="CHEBI:15378"/>
        <dbReference type="ChEBI" id="CHEBI:30011"/>
        <dbReference type="ChEBI" id="CHEBI:57856"/>
        <dbReference type="ChEBI" id="CHEBI:59789"/>
        <dbReference type="ChEBI" id="CHEBI:61891"/>
        <dbReference type="EC" id="2.1.1.297"/>
    </reaction>
</comment>
<protein>
    <recommendedName>
        <fullName evidence="1">peptide chain release factor N(5)-glutamine methyltransferase</fullName>
        <ecNumber evidence="1">2.1.1.297</ecNumber>
    </recommendedName>
</protein>
<feature type="domain" description="Methyltransferase small" evidence="6">
    <location>
        <begin position="136"/>
        <end position="214"/>
    </location>
</feature>
<evidence type="ECO:0000259" key="6">
    <source>
        <dbReference type="Pfam" id="PF05175"/>
    </source>
</evidence>
<evidence type="ECO:0000313" key="8">
    <source>
        <dbReference type="EMBL" id="ACV09427.1"/>
    </source>
</evidence>
<dbReference type="KEGG" id="jde:Jden_1784"/>
<dbReference type="Proteomes" id="UP000000628">
    <property type="component" value="Chromosome"/>
</dbReference>
<evidence type="ECO:0000256" key="2">
    <source>
        <dbReference type="ARBA" id="ARBA00022603"/>
    </source>
</evidence>
<dbReference type="InterPro" id="IPR050320">
    <property type="entry name" value="N5-glutamine_MTase"/>
</dbReference>
<reference evidence="8 9" key="1">
    <citation type="journal article" date="2009" name="Stand. Genomic Sci.">
        <title>Complete genome sequence of Jonesia denitrificans type strain (Prevot 55134).</title>
        <authorList>
            <person name="Pukall R."/>
            <person name="Gehrich-Schroter G."/>
            <person name="Lapidus A."/>
            <person name="Nolan M."/>
            <person name="Glavina Del Rio T."/>
            <person name="Lucas S."/>
            <person name="Chen F."/>
            <person name="Tice H."/>
            <person name="Pitluck S."/>
            <person name="Cheng J.F."/>
            <person name="Copeland A."/>
            <person name="Saunders E."/>
            <person name="Brettin T."/>
            <person name="Detter J.C."/>
            <person name="Bruce D."/>
            <person name="Goodwin L."/>
            <person name="Pati A."/>
            <person name="Ivanova N."/>
            <person name="Mavromatis K."/>
            <person name="Ovchinnikova G."/>
            <person name="Chen A."/>
            <person name="Palaniappan K."/>
            <person name="Land M."/>
            <person name="Hauser L."/>
            <person name="Chang Y.J."/>
            <person name="Jeffries C.D."/>
            <person name="Chain P."/>
            <person name="Goker M."/>
            <person name="Bristow J."/>
            <person name="Eisen J.A."/>
            <person name="Markowitz V."/>
            <person name="Hugenholtz P."/>
            <person name="Kyrpides N.C."/>
            <person name="Klenk H.P."/>
            <person name="Han C."/>
        </authorList>
    </citation>
    <scope>NUCLEOTIDE SEQUENCE [LARGE SCALE GENOMIC DNA]</scope>
    <source>
        <strain evidence="9">ATCC 14870 / DSM 20603 / BCRC 15368 / CIP 55.134 / JCM 11481 / NBRC 15587 / NCTC 10816 / Prevot 55134</strain>
    </source>
</reference>
<dbReference type="InterPro" id="IPR007848">
    <property type="entry name" value="Small_mtfrase_dom"/>
</dbReference>
<dbReference type="NCBIfam" id="TIGR00536">
    <property type="entry name" value="hemK_fam"/>
    <property type="match status" value="1"/>
</dbReference>